<evidence type="ECO:0000313" key="2">
    <source>
        <dbReference type="EMBL" id="MBC9206638.1"/>
    </source>
</evidence>
<reference evidence="2 3" key="1">
    <citation type="journal article" date="2013" name="Int. J. Syst. Evol. Microbiol.">
        <title>Roseomonas aerophila sp. nov., isolated from air.</title>
        <authorList>
            <person name="Kim S.J."/>
            <person name="Weon H.Y."/>
            <person name="Ahn J.H."/>
            <person name="Hong S.B."/>
            <person name="Seok S.J."/>
            <person name="Whang K.S."/>
            <person name="Kwon S.W."/>
        </authorList>
    </citation>
    <scope>NUCLEOTIDE SEQUENCE [LARGE SCALE GENOMIC DNA]</scope>
    <source>
        <strain evidence="2 3">NBRC 108923</strain>
    </source>
</reference>
<organism evidence="2 3">
    <name type="scientific">Teichococcus aerophilus</name>
    <dbReference type="NCBI Taxonomy" id="1224513"/>
    <lineage>
        <taxon>Bacteria</taxon>
        <taxon>Pseudomonadati</taxon>
        <taxon>Pseudomonadota</taxon>
        <taxon>Alphaproteobacteria</taxon>
        <taxon>Acetobacterales</taxon>
        <taxon>Roseomonadaceae</taxon>
        <taxon>Roseomonas</taxon>
    </lineage>
</organism>
<comment type="caution">
    <text evidence="2">The sequence shown here is derived from an EMBL/GenBank/DDBJ whole genome shotgun (WGS) entry which is preliminary data.</text>
</comment>
<dbReference type="RefSeq" id="WP_187783817.1">
    <property type="nucleotide sequence ID" value="NZ_JACTVA010000009.1"/>
</dbReference>
<proteinExistence type="predicted"/>
<gene>
    <name evidence="2" type="ORF">IBL26_07290</name>
</gene>
<protein>
    <recommendedName>
        <fullName evidence="4">MFS transporter</fullName>
    </recommendedName>
</protein>
<dbReference type="EMBL" id="JACTVA010000009">
    <property type="protein sequence ID" value="MBC9206638.1"/>
    <property type="molecule type" value="Genomic_DNA"/>
</dbReference>
<keyword evidence="3" id="KW-1185">Reference proteome</keyword>
<keyword evidence="1" id="KW-0472">Membrane</keyword>
<feature type="transmembrane region" description="Helical" evidence="1">
    <location>
        <begin position="28"/>
        <end position="45"/>
    </location>
</feature>
<evidence type="ECO:0008006" key="4">
    <source>
        <dbReference type="Google" id="ProtNLM"/>
    </source>
</evidence>
<sequence>MLANAASAGGAALGFAFGGRPVGAAMGMVVLCTAPLLAVAPAIVWRGQHRERRKLYERPDQFGRPAR</sequence>
<dbReference type="Proteomes" id="UP000626026">
    <property type="component" value="Unassembled WGS sequence"/>
</dbReference>
<name>A0ABR7RJY7_9PROT</name>
<evidence type="ECO:0000313" key="3">
    <source>
        <dbReference type="Proteomes" id="UP000626026"/>
    </source>
</evidence>
<keyword evidence="1" id="KW-0812">Transmembrane</keyword>
<accession>A0ABR7RJY7</accession>
<evidence type="ECO:0000256" key="1">
    <source>
        <dbReference type="SAM" id="Phobius"/>
    </source>
</evidence>
<keyword evidence="1" id="KW-1133">Transmembrane helix</keyword>